<gene>
    <name evidence="2" type="ORF">DJ533_01575</name>
</gene>
<evidence type="ECO:0008006" key="4">
    <source>
        <dbReference type="Google" id="ProtNLM"/>
    </source>
</evidence>
<evidence type="ECO:0000313" key="2">
    <source>
        <dbReference type="EMBL" id="AWL27383.1"/>
    </source>
</evidence>
<protein>
    <recommendedName>
        <fullName evidence="4">Lipoprotein</fullName>
    </recommendedName>
</protein>
<evidence type="ECO:0000256" key="1">
    <source>
        <dbReference type="SAM" id="MobiDB-lite"/>
    </source>
</evidence>
<feature type="compositionally biased region" description="Low complexity" evidence="1">
    <location>
        <begin position="133"/>
        <end position="158"/>
    </location>
</feature>
<organism evidence="2 3">
    <name type="scientific">Acinetobacter defluvii</name>
    <dbReference type="NCBI Taxonomy" id="1871111"/>
    <lineage>
        <taxon>Bacteria</taxon>
        <taxon>Pseudomonadati</taxon>
        <taxon>Pseudomonadota</taxon>
        <taxon>Gammaproteobacteria</taxon>
        <taxon>Moraxellales</taxon>
        <taxon>Moraxellaceae</taxon>
        <taxon>Acinetobacter</taxon>
    </lineage>
</organism>
<dbReference type="OrthoDB" id="6687483at2"/>
<dbReference type="EMBL" id="CP029396">
    <property type="protein sequence ID" value="AWL27383.1"/>
    <property type="molecule type" value="Genomic_DNA"/>
</dbReference>
<sequence>MIKKLIVLSTSLLIIGCSSTPQEKRLDQYLEDTKTDAKERSIDWYYKHDYERSNVLNICYSIYIDSAKKAGYYSDDVSDGREKYLDDSVQKEMYASNDECNKAYKAQDILDNFVASNSLPQESYEDKLDPQQEPNSTPEVSPEVPEVSPEAPANEPVATKPPTLEELTNANPQ</sequence>
<reference evidence="2" key="1">
    <citation type="submission" date="2019-08" db="EMBL/GenBank/DDBJ databases">
        <title>The complete genome of Acinetobacter defluvii strain WCHAD010030.</title>
        <authorList>
            <person name="Hu Y."/>
            <person name="Qin J."/>
            <person name="Feng Y."/>
            <person name="Zong Z."/>
        </authorList>
    </citation>
    <scope>NUCLEOTIDE SEQUENCE</scope>
    <source>
        <strain evidence="2">WCHA30</strain>
        <plasmid evidence="2">pOXA58_010030</plasmid>
    </source>
</reference>
<dbReference type="PROSITE" id="PS51257">
    <property type="entry name" value="PROKAR_LIPOPROTEIN"/>
    <property type="match status" value="1"/>
</dbReference>
<accession>A0A2S2F8V1</accession>
<keyword evidence="2" id="KW-0614">Plasmid</keyword>
<feature type="region of interest" description="Disordered" evidence="1">
    <location>
        <begin position="118"/>
        <end position="173"/>
    </location>
</feature>
<proteinExistence type="predicted"/>
<name>A0A2S2F8V1_9GAMM</name>
<evidence type="ECO:0000313" key="3">
    <source>
        <dbReference type="Proteomes" id="UP000245977"/>
    </source>
</evidence>
<dbReference type="Proteomes" id="UP000245977">
    <property type="component" value="Plasmid pOXA58_010030"/>
</dbReference>
<keyword evidence="3" id="KW-1185">Reference proteome</keyword>
<dbReference type="KEGG" id="adv:DJ533_01575"/>
<geneLocation type="plasmid" evidence="2 3">
    <name>pOXA58_010030</name>
</geneLocation>
<dbReference type="AlphaFoldDB" id="A0A2S2F8V1"/>